<dbReference type="GO" id="GO:0005506">
    <property type="term" value="F:iron ion binding"/>
    <property type="evidence" value="ECO:0007669"/>
    <property type="project" value="InterPro"/>
</dbReference>
<evidence type="ECO:0000256" key="1">
    <source>
        <dbReference type="ARBA" id="ARBA00010617"/>
    </source>
</evidence>
<dbReference type="Proteomes" id="UP000661507">
    <property type="component" value="Unassembled WGS sequence"/>
</dbReference>
<dbReference type="SUPFAM" id="SSF48264">
    <property type="entry name" value="Cytochrome P450"/>
    <property type="match status" value="1"/>
</dbReference>
<dbReference type="InterPro" id="IPR036396">
    <property type="entry name" value="Cyt_P450_sf"/>
</dbReference>
<dbReference type="GO" id="GO:0020037">
    <property type="term" value="F:heme binding"/>
    <property type="evidence" value="ECO:0007669"/>
    <property type="project" value="InterPro"/>
</dbReference>
<dbReference type="AlphaFoldDB" id="A0A917KPX6"/>
<name>A0A917KPX6_9PROT</name>
<reference evidence="2" key="1">
    <citation type="journal article" date="2014" name="Int. J. Syst. Evol. Microbiol.">
        <title>Complete genome sequence of Corynebacterium casei LMG S-19264T (=DSM 44701T), isolated from a smear-ripened cheese.</title>
        <authorList>
            <consortium name="US DOE Joint Genome Institute (JGI-PGF)"/>
            <person name="Walter F."/>
            <person name="Albersmeier A."/>
            <person name="Kalinowski J."/>
            <person name="Ruckert C."/>
        </authorList>
    </citation>
    <scope>NUCLEOTIDE SEQUENCE</scope>
    <source>
        <strain evidence="2">CGMCC 1.3617</strain>
    </source>
</reference>
<dbReference type="GO" id="GO:0016705">
    <property type="term" value="F:oxidoreductase activity, acting on paired donors, with incorporation or reduction of molecular oxygen"/>
    <property type="evidence" value="ECO:0007669"/>
    <property type="project" value="InterPro"/>
</dbReference>
<accession>A0A917KPX6</accession>
<sequence length="445" mass="48134">MLRSLFAALRIRLVMLGEAGSALGVLVPRGLRAWRGGDLAALFATAETQRHVFALLRAIWPNLVLSRRLIAAYDNTGTAIVTRQTDVTEVLEREADFAVVYEPRMRAITDGESFFLGMQDSAAYARDVSLMRLAVRRDDVAQRVVPTVAARAGTIVVAAPGRLDVPAELALPVLAHLVATYFGTPGPTQRDLAEGTTLMFWWLFADLGADKAVTRRALAAASATRSWLDAAIADRKATPTEADDVLNRCLALQRAGTPGMDDLGIRNNLIGLLIGLVPTLSKASVLALAQLLDRPEALAGAHAAARKGDDAVLAAHLFEALRFDPVNPIIYRRAVNDTEIARGTLRARRIPAGTMVLAANLSAMFDPLAVEAPERFRSDRPWRDYMLWGYGMHACFGAHINRAVIPQMLKPLLALPGLRRAEGAAGQVDGGGSPFPQHFTVTWDV</sequence>
<proteinExistence type="inferred from homology"/>
<dbReference type="EMBL" id="BMKW01000007">
    <property type="protein sequence ID" value="GGJ22474.1"/>
    <property type="molecule type" value="Genomic_DNA"/>
</dbReference>
<dbReference type="Gene3D" id="1.10.630.10">
    <property type="entry name" value="Cytochrome P450"/>
    <property type="match status" value="1"/>
</dbReference>
<dbReference type="InterPro" id="IPR001128">
    <property type="entry name" value="Cyt_P450"/>
</dbReference>
<protein>
    <recommendedName>
        <fullName evidence="4">Cytochrome P450</fullName>
    </recommendedName>
</protein>
<comment type="similarity">
    <text evidence="1">Belongs to the cytochrome P450 family.</text>
</comment>
<gene>
    <name evidence="2" type="ORF">GCM10011320_32140</name>
</gene>
<evidence type="ECO:0000313" key="3">
    <source>
        <dbReference type="Proteomes" id="UP000661507"/>
    </source>
</evidence>
<reference evidence="2" key="2">
    <citation type="submission" date="2020-09" db="EMBL/GenBank/DDBJ databases">
        <authorList>
            <person name="Sun Q."/>
            <person name="Zhou Y."/>
        </authorList>
    </citation>
    <scope>NUCLEOTIDE SEQUENCE</scope>
    <source>
        <strain evidence="2">CGMCC 1.3617</strain>
    </source>
</reference>
<dbReference type="PANTHER" id="PTHR46696:SF1">
    <property type="entry name" value="CYTOCHROME P450 YJIB-RELATED"/>
    <property type="match status" value="1"/>
</dbReference>
<dbReference type="CDD" id="cd20612">
    <property type="entry name" value="CYP_LDS-like_C"/>
    <property type="match status" value="1"/>
</dbReference>
<dbReference type="RefSeq" id="WP_188968312.1">
    <property type="nucleotide sequence ID" value="NZ_BMKW01000007.1"/>
</dbReference>
<evidence type="ECO:0000313" key="2">
    <source>
        <dbReference type="EMBL" id="GGJ22474.1"/>
    </source>
</evidence>
<keyword evidence="3" id="KW-1185">Reference proteome</keyword>
<dbReference type="Pfam" id="PF00067">
    <property type="entry name" value="p450"/>
    <property type="match status" value="1"/>
</dbReference>
<comment type="caution">
    <text evidence="2">The sequence shown here is derived from an EMBL/GenBank/DDBJ whole genome shotgun (WGS) entry which is preliminary data.</text>
</comment>
<dbReference type="PANTHER" id="PTHR46696">
    <property type="entry name" value="P450, PUTATIVE (EUROFUNG)-RELATED"/>
    <property type="match status" value="1"/>
</dbReference>
<dbReference type="GO" id="GO:0004497">
    <property type="term" value="F:monooxygenase activity"/>
    <property type="evidence" value="ECO:0007669"/>
    <property type="project" value="InterPro"/>
</dbReference>
<evidence type="ECO:0008006" key="4">
    <source>
        <dbReference type="Google" id="ProtNLM"/>
    </source>
</evidence>
<organism evidence="2 3">
    <name type="scientific">Neoroseomonas lacus</name>
    <dbReference type="NCBI Taxonomy" id="287609"/>
    <lineage>
        <taxon>Bacteria</taxon>
        <taxon>Pseudomonadati</taxon>
        <taxon>Pseudomonadota</taxon>
        <taxon>Alphaproteobacteria</taxon>
        <taxon>Acetobacterales</taxon>
        <taxon>Acetobacteraceae</taxon>
        <taxon>Neoroseomonas</taxon>
    </lineage>
</organism>